<comment type="caution">
    <text evidence="2">The sequence shown here is derived from an EMBL/GenBank/DDBJ whole genome shotgun (WGS) entry which is preliminary data.</text>
</comment>
<proteinExistence type="predicted"/>
<sequence length="226" mass="23606">MRTVTRCRVFVRRVALAAGVTAGLVAGGLAPGVVSADSGSAAQVRAAVAGPEVEEWPPLPGDVDAWVETMEAHGIEWDEEEERRPSHPVVGPVLSWTGQTAFEPGDPLYGANAVADADRELLLTGCAVLGAAESGELPERTDSFFGDCVTAAEVEGVDAERAEEWIARELAVMARSGETRCEDLDMGPATLRLVVAVVAVPTATVEVLPVEVGEATREEGEASALC</sequence>
<accession>A0ABR6ECC7</accession>
<keyword evidence="1" id="KW-0732">Signal</keyword>
<evidence type="ECO:0000256" key="1">
    <source>
        <dbReference type="SAM" id="SignalP"/>
    </source>
</evidence>
<evidence type="ECO:0000313" key="3">
    <source>
        <dbReference type="Proteomes" id="UP000766698"/>
    </source>
</evidence>
<organism evidence="2 3">
    <name type="scientific">Streptomyces durbertensis</name>
    <dbReference type="NCBI Taxonomy" id="2448886"/>
    <lineage>
        <taxon>Bacteria</taxon>
        <taxon>Bacillati</taxon>
        <taxon>Actinomycetota</taxon>
        <taxon>Actinomycetes</taxon>
        <taxon>Kitasatosporales</taxon>
        <taxon>Streptomycetaceae</taxon>
        <taxon>Streptomyces</taxon>
    </lineage>
</organism>
<evidence type="ECO:0008006" key="4">
    <source>
        <dbReference type="Google" id="ProtNLM"/>
    </source>
</evidence>
<evidence type="ECO:0000313" key="2">
    <source>
        <dbReference type="EMBL" id="MBB1242981.1"/>
    </source>
</evidence>
<feature type="chain" id="PRO_5046696659" description="Secreted protein" evidence="1">
    <location>
        <begin position="18"/>
        <end position="226"/>
    </location>
</feature>
<name>A0ABR6ECC7_9ACTN</name>
<keyword evidence="3" id="KW-1185">Reference proteome</keyword>
<reference evidence="3" key="1">
    <citation type="journal article" date="2020" name="Syst. Appl. Microbiol.">
        <title>Streptomyces alkaliterrae sp. nov., isolated from an alkaline soil, and emended descriptions of Streptomyces alkaliphilus, Streptomyces calidiresistens and Streptomyces durbertensis.</title>
        <authorList>
            <person name="Swiecimska M."/>
            <person name="Golinska P."/>
            <person name="Nouioui I."/>
            <person name="Wypij M."/>
            <person name="Rai M."/>
            <person name="Sangal V."/>
            <person name="Goodfellow M."/>
        </authorList>
    </citation>
    <scope>NUCLEOTIDE SEQUENCE [LARGE SCALE GENOMIC DNA]</scope>
    <source>
        <strain evidence="3">DSM 104538</strain>
    </source>
</reference>
<protein>
    <recommendedName>
        <fullName evidence="4">Secreted protein</fullName>
    </recommendedName>
</protein>
<gene>
    <name evidence="2" type="ORF">GL263_05295</name>
</gene>
<dbReference type="Proteomes" id="UP000766698">
    <property type="component" value="Unassembled WGS sequence"/>
</dbReference>
<dbReference type="EMBL" id="WMLF01000045">
    <property type="protein sequence ID" value="MBB1242981.1"/>
    <property type="molecule type" value="Genomic_DNA"/>
</dbReference>
<dbReference type="RefSeq" id="WP_182854391.1">
    <property type="nucleotide sequence ID" value="NZ_WMLF01000045.1"/>
</dbReference>
<feature type="signal peptide" evidence="1">
    <location>
        <begin position="1"/>
        <end position="17"/>
    </location>
</feature>